<dbReference type="AlphaFoldDB" id="A0A7G9WCG4"/>
<feature type="modified residue" description="O-(pantetheine 4'-phosphoryl)serine" evidence="7">
    <location>
        <position position="36"/>
    </location>
</feature>
<dbReference type="RefSeq" id="WP_213166767.1">
    <property type="nucleotide sequence ID" value="NZ_CP058559.1"/>
</dbReference>
<dbReference type="InterPro" id="IPR003231">
    <property type="entry name" value="ACP"/>
</dbReference>
<evidence type="ECO:0000256" key="7">
    <source>
        <dbReference type="HAMAP-Rule" id="MF_01217"/>
    </source>
</evidence>
<keyword evidence="4 7" id="KW-0276">Fatty acid metabolism</keyword>
<sequence>MNVFDKVKKIVVEHTSVSEDSVTLEASFQDDLDLDSLDIMDLLMVLEEEFDVQIPDEELQKMKTVGDVVSYISENIE</sequence>
<dbReference type="HAMAP" id="MF_01217">
    <property type="entry name" value="Acyl_carrier"/>
    <property type="match status" value="1"/>
</dbReference>
<dbReference type="SUPFAM" id="SSF47336">
    <property type="entry name" value="ACP-like"/>
    <property type="match status" value="1"/>
</dbReference>
<gene>
    <name evidence="7 11" type="primary">acpP</name>
    <name evidence="11" type="ORF">HYG86_17155</name>
</gene>
<dbReference type="Proteomes" id="UP000516160">
    <property type="component" value="Chromosome"/>
</dbReference>
<evidence type="ECO:0000256" key="5">
    <source>
        <dbReference type="ARBA" id="ARBA00023098"/>
    </source>
</evidence>
<dbReference type="NCBIfam" id="NF002150">
    <property type="entry name" value="PRK00982.1-4"/>
    <property type="match status" value="1"/>
</dbReference>
<evidence type="ECO:0000256" key="6">
    <source>
        <dbReference type="ARBA" id="ARBA00023160"/>
    </source>
</evidence>
<evidence type="ECO:0000256" key="2">
    <source>
        <dbReference type="ARBA" id="ARBA00022516"/>
    </source>
</evidence>
<evidence type="ECO:0000313" key="12">
    <source>
        <dbReference type="Proteomes" id="UP000516160"/>
    </source>
</evidence>
<dbReference type="InterPro" id="IPR036736">
    <property type="entry name" value="ACP-like_sf"/>
</dbReference>
<keyword evidence="1 7" id="KW-0596">Phosphopantetheine</keyword>
<evidence type="ECO:0000313" key="11">
    <source>
        <dbReference type="EMBL" id="QNO16376.1"/>
    </source>
</evidence>
<dbReference type="Pfam" id="PF00550">
    <property type="entry name" value="PP-binding"/>
    <property type="match status" value="1"/>
</dbReference>
<evidence type="ECO:0000256" key="4">
    <source>
        <dbReference type="ARBA" id="ARBA00022832"/>
    </source>
</evidence>
<comment type="PTM">
    <text evidence="7">4'-phosphopantetheine is transferred from CoA to a specific serine of apo-ACP by AcpS. This modification is essential for activity because fatty acids are bound in thioester linkage to the sulfhydryl of the prosthetic group.</text>
</comment>
<evidence type="ECO:0000256" key="9">
    <source>
        <dbReference type="RuleBase" id="RU003545"/>
    </source>
</evidence>
<evidence type="ECO:0000259" key="10">
    <source>
        <dbReference type="PROSITE" id="PS50075"/>
    </source>
</evidence>
<organism evidence="11 12">
    <name type="scientific">Alkalicella caledoniensis</name>
    <dbReference type="NCBI Taxonomy" id="2731377"/>
    <lineage>
        <taxon>Bacteria</taxon>
        <taxon>Bacillati</taxon>
        <taxon>Bacillota</taxon>
        <taxon>Clostridia</taxon>
        <taxon>Eubacteriales</taxon>
        <taxon>Proteinivoracaceae</taxon>
        <taxon>Alkalicella</taxon>
    </lineage>
</organism>
<dbReference type="NCBIfam" id="TIGR00517">
    <property type="entry name" value="acyl_carrier"/>
    <property type="match status" value="1"/>
</dbReference>
<keyword evidence="7" id="KW-0963">Cytoplasm</keyword>
<evidence type="ECO:0000256" key="3">
    <source>
        <dbReference type="ARBA" id="ARBA00022553"/>
    </source>
</evidence>
<comment type="similarity">
    <text evidence="7">Belongs to the acyl carrier protein (ACP) family.</text>
</comment>
<name>A0A7G9WCG4_ALKCA</name>
<comment type="function">
    <text evidence="7 9">Carrier of the growing fatty acid chain in fatty acid biosynthesis.</text>
</comment>
<keyword evidence="2 7" id="KW-0444">Lipid biosynthesis</keyword>
<dbReference type="NCBIfam" id="NF002148">
    <property type="entry name" value="PRK00982.1-2"/>
    <property type="match status" value="1"/>
</dbReference>
<comment type="pathway">
    <text evidence="7 9">Lipid metabolism; fatty acid biosynthesis.</text>
</comment>
<protein>
    <recommendedName>
        <fullName evidence="7 8">Acyl carrier protein</fullName>
        <shortName evidence="7">ACP</shortName>
    </recommendedName>
</protein>
<dbReference type="EMBL" id="CP058559">
    <property type="protein sequence ID" value="QNO16376.1"/>
    <property type="molecule type" value="Genomic_DNA"/>
</dbReference>
<feature type="domain" description="Carrier" evidence="10">
    <location>
        <begin position="1"/>
        <end position="76"/>
    </location>
</feature>
<dbReference type="GO" id="GO:0009245">
    <property type="term" value="P:lipid A biosynthetic process"/>
    <property type="evidence" value="ECO:0007669"/>
    <property type="project" value="TreeGrafter"/>
</dbReference>
<keyword evidence="6 7" id="KW-0275">Fatty acid biosynthesis</keyword>
<keyword evidence="3 7" id="KW-0597">Phosphoprotein</keyword>
<comment type="subcellular location">
    <subcellularLocation>
        <location evidence="7">Cytoplasm</location>
    </subcellularLocation>
</comment>
<dbReference type="PROSITE" id="PS50075">
    <property type="entry name" value="CARRIER"/>
    <property type="match status" value="1"/>
</dbReference>
<dbReference type="GO" id="GO:0000036">
    <property type="term" value="F:acyl carrier activity"/>
    <property type="evidence" value="ECO:0007669"/>
    <property type="project" value="UniProtKB-UniRule"/>
</dbReference>
<dbReference type="GO" id="GO:0016020">
    <property type="term" value="C:membrane"/>
    <property type="evidence" value="ECO:0007669"/>
    <property type="project" value="GOC"/>
</dbReference>
<accession>A0A7G9WCG4</accession>
<keyword evidence="12" id="KW-1185">Reference proteome</keyword>
<comment type="PTM">
    <text evidence="9">4'-phosphopantetheine is transferred from CoA to a specific serine of apo-ACP by acpS.</text>
</comment>
<dbReference type="PANTHER" id="PTHR20863:SF76">
    <property type="entry name" value="CARRIER DOMAIN-CONTAINING PROTEIN"/>
    <property type="match status" value="1"/>
</dbReference>
<dbReference type="KEGG" id="acae:HYG86_17155"/>
<keyword evidence="5 7" id="KW-0443">Lipid metabolism</keyword>
<dbReference type="GO" id="GO:0005829">
    <property type="term" value="C:cytosol"/>
    <property type="evidence" value="ECO:0007669"/>
    <property type="project" value="TreeGrafter"/>
</dbReference>
<dbReference type="InterPro" id="IPR009081">
    <property type="entry name" value="PP-bd_ACP"/>
</dbReference>
<evidence type="ECO:0000256" key="1">
    <source>
        <dbReference type="ARBA" id="ARBA00022450"/>
    </source>
</evidence>
<dbReference type="PANTHER" id="PTHR20863">
    <property type="entry name" value="ACYL CARRIER PROTEIN"/>
    <property type="match status" value="1"/>
</dbReference>
<dbReference type="Gene3D" id="1.10.1200.10">
    <property type="entry name" value="ACP-like"/>
    <property type="match status" value="1"/>
</dbReference>
<dbReference type="UniPathway" id="UPA00094"/>
<evidence type="ECO:0000256" key="8">
    <source>
        <dbReference type="NCBIfam" id="TIGR00517"/>
    </source>
</evidence>
<reference evidence="11 12" key="1">
    <citation type="submission" date="2020-07" db="EMBL/GenBank/DDBJ databases">
        <title>Alkalicella. sp. LB2 genome.</title>
        <authorList>
            <person name="Postec A."/>
            <person name="Quemeneur M."/>
        </authorList>
    </citation>
    <scope>NUCLEOTIDE SEQUENCE [LARGE SCALE GENOMIC DNA]</scope>
    <source>
        <strain evidence="11 12">LB2</strain>
    </source>
</reference>
<proteinExistence type="inferred from homology"/>
<dbReference type="GO" id="GO:0000035">
    <property type="term" value="F:acyl binding"/>
    <property type="evidence" value="ECO:0007669"/>
    <property type="project" value="TreeGrafter"/>
</dbReference>